<dbReference type="PROSITE" id="PS51217">
    <property type="entry name" value="UVRD_HELICASE_CTER"/>
    <property type="match status" value="1"/>
</dbReference>
<keyword evidence="21" id="KW-1185">Reference proteome</keyword>
<comment type="catalytic activity">
    <reaction evidence="11">
        <text>Couples ATP hydrolysis with the unwinding of duplex DNA by translocating in the 3'-5' direction.</text>
        <dbReference type="EC" id="5.6.2.4"/>
    </reaction>
</comment>
<evidence type="ECO:0000256" key="17">
    <source>
        <dbReference type="SAM" id="MobiDB-lite"/>
    </source>
</evidence>
<dbReference type="SUPFAM" id="SSF52980">
    <property type="entry name" value="Restriction endonuclease-like"/>
    <property type="match status" value="1"/>
</dbReference>
<dbReference type="RefSeq" id="WP_109720686.1">
    <property type="nucleotide sequence ID" value="NZ_QEQK01000010.1"/>
</dbReference>
<name>A0A363UJB1_9GAMM</name>
<dbReference type="PROSITE" id="PS51198">
    <property type="entry name" value="UVRD_HELICASE_ATP_BIND"/>
    <property type="match status" value="1"/>
</dbReference>
<dbReference type="GO" id="GO:0004527">
    <property type="term" value="F:exonuclease activity"/>
    <property type="evidence" value="ECO:0007669"/>
    <property type="project" value="UniProtKB-KW"/>
</dbReference>
<evidence type="ECO:0000313" key="21">
    <source>
        <dbReference type="Proteomes" id="UP000251800"/>
    </source>
</evidence>
<dbReference type="InterPro" id="IPR014016">
    <property type="entry name" value="UvrD-like_ATP-bd"/>
</dbReference>
<dbReference type="AlphaFoldDB" id="A0A363UJB1"/>
<dbReference type="InterPro" id="IPR011335">
    <property type="entry name" value="Restrct_endonuc-II-like"/>
</dbReference>
<dbReference type="InterPro" id="IPR014017">
    <property type="entry name" value="DNA_helicase_UvrD-like_C"/>
</dbReference>
<dbReference type="Gene3D" id="3.90.320.10">
    <property type="match status" value="1"/>
</dbReference>
<dbReference type="PANTHER" id="PTHR11070">
    <property type="entry name" value="UVRD / RECB / PCRA DNA HELICASE FAMILY MEMBER"/>
    <property type="match status" value="1"/>
</dbReference>
<feature type="coiled-coil region" evidence="16">
    <location>
        <begin position="663"/>
        <end position="690"/>
    </location>
</feature>
<keyword evidence="9" id="KW-0234">DNA repair</keyword>
<feature type="binding site" evidence="15">
    <location>
        <begin position="24"/>
        <end position="31"/>
    </location>
    <ligand>
        <name>ATP</name>
        <dbReference type="ChEBI" id="CHEBI:30616"/>
    </ligand>
</feature>
<dbReference type="InterPro" id="IPR000212">
    <property type="entry name" value="DNA_helicase_UvrD/REP"/>
</dbReference>
<dbReference type="Gene3D" id="3.40.50.300">
    <property type="entry name" value="P-loop containing nucleotide triphosphate hydrolases"/>
    <property type="match status" value="3"/>
</dbReference>
<keyword evidence="4 15" id="KW-0378">Hydrolase</keyword>
<dbReference type="OrthoDB" id="9810135at2"/>
<keyword evidence="2 15" id="KW-0547">Nucleotide-binding</keyword>
<keyword evidence="6" id="KW-0269">Exonuclease</keyword>
<keyword evidence="5 15" id="KW-0347">Helicase</keyword>
<comment type="caution">
    <text evidence="20">The sequence shown here is derived from an EMBL/GenBank/DDBJ whole genome shotgun (WGS) entry which is preliminary data.</text>
</comment>
<keyword evidence="3" id="KW-0227">DNA damage</keyword>
<dbReference type="Pfam" id="PF00580">
    <property type="entry name" value="UvrD-helicase"/>
    <property type="match status" value="1"/>
</dbReference>
<dbReference type="EC" id="5.6.2.4" evidence="12"/>
<keyword evidence="16" id="KW-0175">Coiled coil</keyword>
<dbReference type="Pfam" id="PF12705">
    <property type="entry name" value="PDDEXK_1"/>
    <property type="match status" value="1"/>
</dbReference>
<gene>
    <name evidence="20" type="ORF">DEH80_11675</name>
</gene>
<accession>A0A363UJB1</accession>
<dbReference type="GO" id="GO:0043138">
    <property type="term" value="F:3'-5' DNA helicase activity"/>
    <property type="evidence" value="ECO:0007669"/>
    <property type="project" value="UniProtKB-EC"/>
</dbReference>
<evidence type="ECO:0000256" key="8">
    <source>
        <dbReference type="ARBA" id="ARBA00023125"/>
    </source>
</evidence>
<dbReference type="GO" id="GO:0005829">
    <property type="term" value="C:cytosol"/>
    <property type="evidence" value="ECO:0007669"/>
    <property type="project" value="TreeGrafter"/>
</dbReference>
<evidence type="ECO:0000256" key="2">
    <source>
        <dbReference type="ARBA" id="ARBA00022741"/>
    </source>
</evidence>
<evidence type="ECO:0000256" key="16">
    <source>
        <dbReference type="SAM" id="Coils"/>
    </source>
</evidence>
<dbReference type="InterPro" id="IPR038726">
    <property type="entry name" value="PDDEXK_AddAB-type"/>
</dbReference>
<keyword evidence="10" id="KW-0413">Isomerase</keyword>
<comment type="catalytic activity">
    <reaction evidence="14">
        <text>ATP + H2O = ADP + phosphate + H(+)</text>
        <dbReference type="Rhea" id="RHEA:13065"/>
        <dbReference type="ChEBI" id="CHEBI:15377"/>
        <dbReference type="ChEBI" id="CHEBI:15378"/>
        <dbReference type="ChEBI" id="CHEBI:30616"/>
        <dbReference type="ChEBI" id="CHEBI:43474"/>
        <dbReference type="ChEBI" id="CHEBI:456216"/>
        <dbReference type="EC" id="5.6.2.4"/>
    </reaction>
</comment>
<dbReference type="Pfam" id="PF13361">
    <property type="entry name" value="UvrD_C"/>
    <property type="match status" value="2"/>
</dbReference>
<evidence type="ECO:0000256" key="7">
    <source>
        <dbReference type="ARBA" id="ARBA00022840"/>
    </source>
</evidence>
<keyword evidence="8" id="KW-0238">DNA-binding</keyword>
<evidence type="ECO:0000256" key="15">
    <source>
        <dbReference type="PROSITE-ProRule" id="PRU00560"/>
    </source>
</evidence>
<dbReference type="PANTHER" id="PTHR11070:SF2">
    <property type="entry name" value="ATP-DEPENDENT DNA HELICASE SRS2"/>
    <property type="match status" value="1"/>
</dbReference>
<keyword evidence="1" id="KW-0540">Nuclease</keyword>
<organism evidence="20 21">
    <name type="scientific">Abyssibacter profundi</name>
    <dbReference type="NCBI Taxonomy" id="2182787"/>
    <lineage>
        <taxon>Bacteria</taxon>
        <taxon>Pseudomonadati</taxon>
        <taxon>Pseudomonadota</taxon>
        <taxon>Gammaproteobacteria</taxon>
        <taxon>Chromatiales</taxon>
        <taxon>Oceanococcaceae</taxon>
        <taxon>Abyssibacter</taxon>
    </lineage>
</organism>
<dbReference type="GO" id="GO:0005524">
    <property type="term" value="F:ATP binding"/>
    <property type="evidence" value="ECO:0007669"/>
    <property type="project" value="UniProtKB-UniRule"/>
</dbReference>
<dbReference type="GO" id="GO:0033202">
    <property type="term" value="C:DNA helicase complex"/>
    <property type="evidence" value="ECO:0007669"/>
    <property type="project" value="TreeGrafter"/>
</dbReference>
<sequence length="1120" mass="122862">MSTPADQQARDRALRLDRHVITIAPAGSGKTGLLVRRALRALASVDTPEAVVCITFTNKAAAEIRLRIVEALELAEGPVPDKPFLQGLYADAGAVLDQDRAKGWALRRHPDRLQAMTIDAFNQTLAVRLPILSGFGGPMAITQDPQALYTDAVLAVFEDEAHGATEAADRQAIQRVLAWADNRLDQLLPALTGLLAQRDQWIEHLDALLDAEGTADRQLLHSLVRHHLRRTAAALPPGAQVAIADAAAHARTHWPDPDQHAELDLGAWPAEDPDQLPAWRFVAHLLLTGQGEWRRTANRTLGFPTSDRAAKDAFVDTLQVLASSAHSDALRGLLDRVRRLPEPSLPEDSRTLRAALGRVLRLAYAQLRLQFASRSEADFTEVALAAITAASGEGGSEAIARTDAQIRHLLVDEMQDTSESQIRLLRELTANWQPGDGRSLFLVGDPQQSIYAFRKADVRLFVGLIETGQLGALTLHVEQLSANFRSTPALIDWFNGQLGRLFPDRSDRTIGTVTYAPCTPGRTNGSATGVQIIAVPSAARDDEVNAAVDTIVALAHSTPNNERIAILAATRPQLTPVLDALRARLDEPVQAVDIDPLADRPDVRDVVQLIRALRHPEDRLAWTALLRAPFVGLQWADLVVLSRGRVGASWPDRLRAPLPEALSEDARRRLERLRLALTLAESRRADLADAADALWTALSGPACVSGEDFDAIRRLFRLLRQCCRGGELDDWAGFERQLAQLYRGAGRGRIEALTIHKSKGLQYEHVVLVGCGRPPRGSDRPLLHLRSVDDGVLLIPRPEDEQLPGHAQYDFLHSLSSDAGEAEAMRLLYVAVTRAQESLHLVAGVGTDSRGQFKPRARSIAARLWPVLAPTFEPLEPEEPAETPDTATDSAGTLPTLARLPSDWSAPLPPPLWSPAERRTLKPSEQVLEPDAITGVGDLQATLIGNMFHEAMERVIVDGIEQWSDAGRTRQTPMRAGFRRMGMPEDQIDIATTRVSDLIERTLATDCAAWMLGEHPWHASEYAISGWVDGQWVSAVIDRCFETATGELWVIDYKTTRHPIVDPTARKQYQAHAIAQYTGQLQQYGRLLAQLRGRDQARLGLYLAELGKLIDLSDGISATT</sequence>
<evidence type="ECO:0000259" key="18">
    <source>
        <dbReference type="PROSITE" id="PS51198"/>
    </source>
</evidence>
<reference evidence="20 21" key="1">
    <citation type="submission" date="2018-05" db="EMBL/GenBank/DDBJ databases">
        <title>Abyssibacter profundi OUC007T gen. nov., sp. nov, a marine bacterium isolated from seawater of the Mariana Trench.</title>
        <authorList>
            <person name="Zhou S."/>
        </authorList>
    </citation>
    <scope>NUCLEOTIDE SEQUENCE [LARGE SCALE GENOMIC DNA]</scope>
    <source>
        <strain evidence="20 21">OUC007</strain>
    </source>
</reference>
<evidence type="ECO:0000256" key="1">
    <source>
        <dbReference type="ARBA" id="ARBA00022722"/>
    </source>
</evidence>
<dbReference type="Proteomes" id="UP000251800">
    <property type="component" value="Unassembled WGS sequence"/>
</dbReference>
<feature type="domain" description="UvrD-like helicase C-terminal" evidence="19">
    <location>
        <begin position="499"/>
        <end position="760"/>
    </location>
</feature>
<evidence type="ECO:0000256" key="10">
    <source>
        <dbReference type="ARBA" id="ARBA00023235"/>
    </source>
</evidence>
<proteinExistence type="predicted"/>
<evidence type="ECO:0000256" key="14">
    <source>
        <dbReference type="ARBA" id="ARBA00048988"/>
    </source>
</evidence>
<protein>
    <recommendedName>
        <fullName evidence="12">DNA 3'-5' helicase</fullName>
        <ecNumber evidence="12">5.6.2.4</ecNumber>
    </recommendedName>
    <alternativeName>
        <fullName evidence="13">DNA 3'-5' helicase II</fullName>
    </alternativeName>
</protein>
<evidence type="ECO:0000256" key="9">
    <source>
        <dbReference type="ARBA" id="ARBA00023204"/>
    </source>
</evidence>
<dbReference type="Gene3D" id="1.10.486.10">
    <property type="entry name" value="PCRA, domain 4"/>
    <property type="match status" value="1"/>
</dbReference>
<keyword evidence="7 15" id="KW-0067">ATP-binding</keyword>
<dbReference type="EMBL" id="QEQK01000010">
    <property type="protein sequence ID" value="PWN55447.1"/>
    <property type="molecule type" value="Genomic_DNA"/>
</dbReference>
<feature type="region of interest" description="Disordered" evidence="17">
    <location>
        <begin position="874"/>
        <end position="917"/>
    </location>
</feature>
<dbReference type="InterPro" id="IPR011604">
    <property type="entry name" value="PDDEXK-like_dom_sf"/>
</dbReference>
<evidence type="ECO:0000256" key="12">
    <source>
        <dbReference type="ARBA" id="ARBA00034808"/>
    </source>
</evidence>
<dbReference type="GO" id="GO:0000725">
    <property type="term" value="P:recombinational repair"/>
    <property type="evidence" value="ECO:0007669"/>
    <property type="project" value="TreeGrafter"/>
</dbReference>
<dbReference type="InterPro" id="IPR027417">
    <property type="entry name" value="P-loop_NTPase"/>
</dbReference>
<feature type="domain" description="UvrD-like helicase ATP-binding" evidence="18">
    <location>
        <begin position="3"/>
        <end position="487"/>
    </location>
</feature>
<dbReference type="SUPFAM" id="SSF52540">
    <property type="entry name" value="P-loop containing nucleoside triphosphate hydrolases"/>
    <property type="match status" value="1"/>
</dbReference>
<evidence type="ECO:0000256" key="4">
    <source>
        <dbReference type="ARBA" id="ARBA00022801"/>
    </source>
</evidence>
<dbReference type="GO" id="GO:0003677">
    <property type="term" value="F:DNA binding"/>
    <property type="evidence" value="ECO:0007669"/>
    <property type="project" value="UniProtKB-KW"/>
</dbReference>
<evidence type="ECO:0000313" key="20">
    <source>
        <dbReference type="EMBL" id="PWN55447.1"/>
    </source>
</evidence>
<evidence type="ECO:0000256" key="13">
    <source>
        <dbReference type="ARBA" id="ARBA00034923"/>
    </source>
</evidence>
<evidence type="ECO:0000259" key="19">
    <source>
        <dbReference type="PROSITE" id="PS51217"/>
    </source>
</evidence>
<evidence type="ECO:0000256" key="11">
    <source>
        <dbReference type="ARBA" id="ARBA00034617"/>
    </source>
</evidence>
<evidence type="ECO:0000256" key="5">
    <source>
        <dbReference type="ARBA" id="ARBA00022806"/>
    </source>
</evidence>
<evidence type="ECO:0000256" key="6">
    <source>
        <dbReference type="ARBA" id="ARBA00022839"/>
    </source>
</evidence>
<evidence type="ECO:0000256" key="3">
    <source>
        <dbReference type="ARBA" id="ARBA00022763"/>
    </source>
</evidence>